<gene>
    <name evidence="4" type="ORF">H7B67_11405</name>
</gene>
<dbReference type="InterPro" id="IPR006059">
    <property type="entry name" value="SBP"/>
</dbReference>
<name>A0A841SYN5_9BACL</name>
<dbReference type="EMBL" id="JACJVQ010000007">
    <property type="protein sequence ID" value="MBB6634717.1"/>
    <property type="molecule type" value="Genomic_DNA"/>
</dbReference>
<reference evidence="4 5" key="1">
    <citation type="submission" date="2020-08" db="EMBL/GenBank/DDBJ databases">
        <title>Cohnella phylogeny.</title>
        <authorList>
            <person name="Dunlap C."/>
        </authorList>
    </citation>
    <scope>NUCLEOTIDE SEQUENCE [LARGE SCALE GENOMIC DNA]</scope>
    <source>
        <strain evidence="4 5">DSM 25241</strain>
    </source>
</reference>
<dbReference type="Proteomes" id="UP000535838">
    <property type="component" value="Unassembled WGS sequence"/>
</dbReference>
<dbReference type="PANTHER" id="PTHR43649">
    <property type="entry name" value="ARABINOSE-BINDING PROTEIN-RELATED"/>
    <property type="match status" value="1"/>
</dbReference>
<evidence type="ECO:0000313" key="4">
    <source>
        <dbReference type="EMBL" id="MBB6634717.1"/>
    </source>
</evidence>
<evidence type="ECO:0000256" key="2">
    <source>
        <dbReference type="ARBA" id="ARBA00022448"/>
    </source>
</evidence>
<proteinExistence type="inferred from homology"/>
<protein>
    <submittedName>
        <fullName evidence="4">Extracellular solute-binding protein</fullName>
    </submittedName>
</protein>
<dbReference type="AlphaFoldDB" id="A0A841SYN5"/>
<feature type="chain" id="PRO_5032987281" evidence="3">
    <location>
        <begin position="25"/>
        <end position="430"/>
    </location>
</feature>
<dbReference type="SUPFAM" id="SSF53850">
    <property type="entry name" value="Periplasmic binding protein-like II"/>
    <property type="match status" value="1"/>
</dbReference>
<organism evidence="4 5">
    <name type="scientific">Cohnella thailandensis</name>
    <dbReference type="NCBI Taxonomy" id="557557"/>
    <lineage>
        <taxon>Bacteria</taxon>
        <taxon>Bacillati</taxon>
        <taxon>Bacillota</taxon>
        <taxon>Bacilli</taxon>
        <taxon>Bacillales</taxon>
        <taxon>Paenibacillaceae</taxon>
        <taxon>Cohnella</taxon>
    </lineage>
</organism>
<evidence type="ECO:0000313" key="5">
    <source>
        <dbReference type="Proteomes" id="UP000535838"/>
    </source>
</evidence>
<comment type="caution">
    <text evidence="4">The sequence shown here is derived from an EMBL/GenBank/DDBJ whole genome shotgun (WGS) entry which is preliminary data.</text>
</comment>
<evidence type="ECO:0000256" key="1">
    <source>
        <dbReference type="ARBA" id="ARBA00008520"/>
    </source>
</evidence>
<dbReference type="InterPro" id="IPR050490">
    <property type="entry name" value="Bact_solute-bd_prot1"/>
</dbReference>
<keyword evidence="5" id="KW-1185">Reference proteome</keyword>
<keyword evidence="3" id="KW-0732">Signal</keyword>
<dbReference type="RefSeq" id="WP_185119945.1">
    <property type="nucleotide sequence ID" value="NZ_JACJVQ010000007.1"/>
</dbReference>
<evidence type="ECO:0000256" key="3">
    <source>
        <dbReference type="SAM" id="SignalP"/>
    </source>
</evidence>
<comment type="similarity">
    <text evidence="1">Belongs to the bacterial solute-binding protein 1 family.</text>
</comment>
<dbReference type="Pfam" id="PF01547">
    <property type="entry name" value="SBP_bac_1"/>
    <property type="match status" value="1"/>
</dbReference>
<sequence length="430" mass="47940">MRRLAVAFVLISLLISSCGRTDYADETQAEKKTDIVYISNEEVGSSVEMIRQLSEEYEAEHPNVRFSIEAIPEGDLSQRITLLAASNDLPALFRYQSGRPLLDLIRSDSVLNLEETFKELGLYDRLNPAAVELLKSAVDGAGLYALPLEMNIEGFWYNKAIFERYGLKEPQTWDEMLRIAETLKAAGVQPFSVAGKDKWQITRLINAYAIRKIGVDAMEQVDKGTLKLTDPRFIEAASVVQDMGLKGYLGGAVNTLDVNAATDLFLQGQAAMYYSGSWLLRDFNVPERNKLGAENIGFFSIPLVEGGAGQLDEYPMNAGLTTSFSKAAYTEEVGDWMKDVFEEYGDRAMSELGMVTGFNVESMPENVPPLTRMVQEKIEGVKRASGWFEAKFSTKAQLLAWNNAQLLVTDSRFAPTRYMTELQAVLDSEQ</sequence>
<dbReference type="PROSITE" id="PS51257">
    <property type="entry name" value="PROKAR_LIPOPROTEIN"/>
    <property type="match status" value="1"/>
</dbReference>
<feature type="signal peptide" evidence="3">
    <location>
        <begin position="1"/>
        <end position="24"/>
    </location>
</feature>
<keyword evidence="2" id="KW-0813">Transport</keyword>
<accession>A0A841SYN5</accession>
<dbReference type="PANTHER" id="PTHR43649:SF29">
    <property type="entry name" value="OSMOPROTECTIVE COMPOUNDS-BINDING PROTEIN GGTB"/>
    <property type="match status" value="1"/>
</dbReference>
<dbReference type="Gene3D" id="3.40.190.10">
    <property type="entry name" value="Periplasmic binding protein-like II"/>
    <property type="match status" value="2"/>
</dbReference>